<comment type="caution">
    <text evidence="18">The sequence shown here is derived from an EMBL/GenBank/DDBJ whole genome shotgun (WGS) entry which is preliminary data.</text>
</comment>
<evidence type="ECO:0000256" key="10">
    <source>
        <dbReference type="ARBA" id="ARBA00023134"/>
    </source>
</evidence>
<dbReference type="AlphaFoldDB" id="A0AAD5YP45"/>
<evidence type="ECO:0000256" key="13">
    <source>
        <dbReference type="ARBA" id="ARBA00030702"/>
    </source>
</evidence>
<keyword evidence="5" id="KW-0507">mRNA processing</keyword>
<evidence type="ECO:0000256" key="6">
    <source>
        <dbReference type="ARBA" id="ARBA00022679"/>
    </source>
</evidence>
<evidence type="ECO:0000256" key="12">
    <source>
        <dbReference type="ARBA" id="ARBA00029909"/>
    </source>
</evidence>
<keyword evidence="7" id="KW-0548">Nucleotidyltransferase</keyword>
<evidence type="ECO:0000256" key="14">
    <source>
        <dbReference type="ARBA" id="ARBA00044624"/>
    </source>
</evidence>
<dbReference type="GO" id="GO:0006310">
    <property type="term" value="P:DNA recombination"/>
    <property type="evidence" value="ECO:0007669"/>
    <property type="project" value="InterPro"/>
</dbReference>
<dbReference type="GO" id="GO:0005525">
    <property type="term" value="F:GTP binding"/>
    <property type="evidence" value="ECO:0007669"/>
    <property type="project" value="UniProtKB-KW"/>
</dbReference>
<dbReference type="GO" id="GO:0003910">
    <property type="term" value="F:DNA ligase (ATP) activity"/>
    <property type="evidence" value="ECO:0007669"/>
    <property type="project" value="InterPro"/>
</dbReference>
<protein>
    <recommendedName>
        <fullName evidence="4">mRNA-capping enzyme subunit alpha</fullName>
        <ecNumber evidence="3">2.7.7.50</ecNumber>
    </recommendedName>
    <alternativeName>
        <fullName evidence="12">GTP--RNA guanylyltransferase</fullName>
    </alternativeName>
    <alternativeName>
        <fullName evidence="13">mRNA guanylyltransferase</fullName>
    </alternativeName>
</protein>
<dbReference type="GO" id="GO:0004484">
    <property type="term" value="F:mRNA guanylyltransferase activity"/>
    <property type="evidence" value="ECO:0007669"/>
    <property type="project" value="UniProtKB-EC"/>
</dbReference>
<evidence type="ECO:0000256" key="16">
    <source>
        <dbReference type="PIRSR" id="PIRSR036959-1"/>
    </source>
</evidence>
<reference evidence="18" key="1">
    <citation type="submission" date="2022-07" db="EMBL/GenBank/DDBJ databases">
        <title>Genome Sequence of Physisporinus lineatus.</title>
        <authorList>
            <person name="Buettner E."/>
        </authorList>
    </citation>
    <scope>NUCLEOTIDE SEQUENCE</scope>
    <source>
        <strain evidence="18">VT162</strain>
    </source>
</reference>
<feature type="active site" description="N6-GMP-lysine intermediate" evidence="16">
    <location>
        <position position="63"/>
    </location>
</feature>
<evidence type="ECO:0000256" key="15">
    <source>
        <dbReference type="ARBA" id="ARBA00047082"/>
    </source>
</evidence>
<dbReference type="Pfam" id="PF01331">
    <property type="entry name" value="mRNA_cap_enzyme"/>
    <property type="match status" value="1"/>
</dbReference>
<comment type="catalytic activity">
    <reaction evidence="14">
        <text>a 5'-end diphospho-ribonucleoside in mRNA + GTP + H(+) = a 5'-end (5'-triphosphoguanosine)-ribonucleoside in mRNA + diphosphate</text>
        <dbReference type="Rhea" id="RHEA:67012"/>
        <dbReference type="Rhea" id="RHEA-COMP:17165"/>
        <dbReference type="Rhea" id="RHEA-COMP:17166"/>
        <dbReference type="ChEBI" id="CHEBI:15378"/>
        <dbReference type="ChEBI" id="CHEBI:33019"/>
        <dbReference type="ChEBI" id="CHEBI:37565"/>
        <dbReference type="ChEBI" id="CHEBI:167616"/>
        <dbReference type="ChEBI" id="CHEBI:167617"/>
        <dbReference type="EC" id="2.7.7.50"/>
    </reaction>
    <physiologicalReaction direction="left-to-right" evidence="14">
        <dbReference type="Rhea" id="RHEA:67013"/>
    </physiologicalReaction>
</comment>
<dbReference type="PANTHER" id="PTHR10367:SF17">
    <property type="entry name" value="MRNA-CAPPING ENZYME"/>
    <property type="match status" value="1"/>
</dbReference>
<evidence type="ECO:0000256" key="11">
    <source>
        <dbReference type="ARBA" id="ARBA00023242"/>
    </source>
</evidence>
<keyword evidence="6" id="KW-0808">Transferase</keyword>
<evidence type="ECO:0000313" key="19">
    <source>
        <dbReference type="Proteomes" id="UP001212997"/>
    </source>
</evidence>
<keyword evidence="19" id="KW-1185">Reference proteome</keyword>
<dbReference type="EC" id="2.7.7.50" evidence="3"/>
<comment type="similarity">
    <text evidence="2">Belongs to the eukaryotic GTase family.</text>
</comment>
<keyword evidence="9" id="KW-0506">mRNA capping</keyword>
<dbReference type="PANTHER" id="PTHR10367">
    <property type="entry name" value="MRNA-CAPPING ENZYME"/>
    <property type="match status" value="1"/>
</dbReference>
<dbReference type="Pfam" id="PF03919">
    <property type="entry name" value="mRNA_cap_C"/>
    <property type="match status" value="1"/>
</dbReference>
<evidence type="ECO:0000256" key="2">
    <source>
        <dbReference type="ARBA" id="ARBA00010237"/>
    </source>
</evidence>
<dbReference type="GO" id="GO:0005524">
    <property type="term" value="F:ATP binding"/>
    <property type="evidence" value="ECO:0007669"/>
    <property type="project" value="InterPro"/>
</dbReference>
<evidence type="ECO:0000256" key="1">
    <source>
        <dbReference type="ARBA" id="ARBA00004123"/>
    </source>
</evidence>
<proteinExistence type="inferred from homology"/>
<dbReference type="InterPro" id="IPR012340">
    <property type="entry name" value="NA-bd_OB-fold"/>
</dbReference>
<dbReference type="GO" id="GO:0006281">
    <property type="term" value="P:DNA repair"/>
    <property type="evidence" value="ECO:0007669"/>
    <property type="project" value="InterPro"/>
</dbReference>
<dbReference type="PROSITE" id="PS50160">
    <property type="entry name" value="DNA_LIGASE_A3"/>
    <property type="match status" value="1"/>
</dbReference>
<evidence type="ECO:0000256" key="9">
    <source>
        <dbReference type="ARBA" id="ARBA00023042"/>
    </source>
</evidence>
<evidence type="ECO:0000256" key="5">
    <source>
        <dbReference type="ARBA" id="ARBA00022664"/>
    </source>
</evidence>
<name>A0AAD5YP45_9APHY</name>
<dbReference type="GO" id="GO:0006370">
    <property type="term" value="P:7-methylguanosine mRNA capping"/>
    <property type="evidence" value="ECO:0007669"/>
    <property type="project" value="UniProtKB-KW"/>
</dbReference>
<evidence type="ECO:0000256" key="4">
    <source>
        <dbReference type="ARBA" id="ARBA00019171"/>
    </source>
</evidence>
<sequence>MPRIPELPGQQVPFRSDQENWLKRHVAVLCHLDHERFPGSQPVSFSTKDLDKLEKQDYWVTEKSDGLRVLLLVQTNLETNAQGVYLIDRHNTYYQQDGLYFPHYEDPRMPLRSTLLDGELVVDTDPHTKQETIRYLAFDCLVVDDQNVMSKTLDKRYGRLQEWFYKPYSQMMRDHPKVAETHPFQIKVKAVKFSYHADDIFEHDIPALHHGNDGLIYTCVSTPYVPGTDQNILKWKPPSENSIDFKLVLRFPVSSTKPGQPDFYAKPIFELHVWTGDRGGASQYEFYDTMQVEDEDWEKMKSAGDQLDDRIVEVHWDSEYECWRMMRFRDDKPNGNHKSVVENVIKSIADGVEKDNVRIFLSLILMSSYPTI</sequence>
<dbReference type="InterPro" id="IPR001339">
    <property type="entry name" value="mRNA_cap_enzyme_adenylation"/>
</dbReference>
<keyword evidence="8" id="KW-0547">Nucleotide-binding</keyword>
<dbReference type="CDD" id="cd07895">
    <property type="entry name" value="Adenylation_mRNA_capping"/>
    <property type="match status" value="1"/>
</dbReference>
<accession>A0AAD5YP45</accession>
<feature type="domain" description="ATP-dependent DNA ligase family profile" evidence="17">
    <location>
        <begin position="126"/>
        <end position="280"/>
    </location>
</feature>
<evidence type="ECO:0000313" key="18">
    <source>
        <dbReference type="EMBL" id="KAJ3492085.1"/>
    </source>
</evidence>
<dbReference type="SUPFAM" id="SSF56091">
    <property type="entry name" value="DNA ligase/mRNA capping enzyme, catalytic domain"/>
    <property type="match status" value="1"/>
</dbReference>
<dbReference type="FunFam" id="3.30.470.30:FF:000011">
    <property type="entry name" value="mRNA-capping enzyme subunit alpha"/>
    <property type="match status" value="1"/>
</dbReference>
<dbReference type="Proteomes" id="UP001212997">
    <property type="component" value="Unassembled WGS sequence"/>
</dbReference>
<evidence type="ECO:0000259" key="17">
    <source>
        <dbReference type="PROSITE" id="PS50160"/>
    </source>
</evidence>
<dbReference type="InterPro" id="IPR051029">
    <property type="entry name" value="mRNA_Capping_Enz/RNA_Phosphat"/>
</dbReference>
<comment type="subunit">
    <text evidence="15">Heterodimer. The mRNA-capping enzyme is composed of two separate chains alpha and beta, respectively a mRNA guanylyltransferase and an mRNA 5'-triphosphate monophosphatase.</text>
</comment>
<gene>
    <name evidence="18" type="ORF">NLI96_g211</name>
</gene>
<dbReference type="InterPro" id="IPR013846">
    <property type="entry name" value="mRNA_cap_enzyme_C"/>
</dbReference>
<evidence type="ECO:0000256" key="3">
    <source>
        <dbReference type="ARBA" id="ARBA00012475"/>
    </source>
</evidence>
<dbReference type="GO" id="GO:0031533">
    <property type="term" value="C:mRNA capping enzyme complex"/>
    <property type="evidence" value="ECO:0007669"/>
    <property type="project" value="InterPro"/>
</dbReference>
<comment type="subcellular location">
    <subcellularLocation>
        <location evidence="1">Nucleus</location>
    </subcellularLocation>
</comment>
<evidence type="ECO:0000256" key="7">
    <source>
        <dbReference type="ARBA" id="ARBA00022695"/>
    </source>
</evidence>
<dbReference type="InterPro" id="IPR017075">
    <property type="entry name" value="mRNA_cap_enzyme_alpha"/>
</dbReference>
<keyword evidence="11" id="KW-0539">Nucleus</keyword>
<dbReference type="PIRSF" id="PIRSF036959">
    <property type="entry name" value="mRNA_cap_alpha"/>
    <property type="match status" value="1"/>
</dbReference>
<keyword evidence="10" id="KW-0342">GTP-binding</keyword>
<dbReference type="InterPro" id="IPR012310">
    <property type="entry name" value="DNA_ligase_ATP-dep_cent"/>
</dbReference>
<dbReference type="Gene3D" id="3.30.470.30">
    <property type="entry name" value="DNA ligase/mRNA capping enzyme"/>
    <property type="match status" value="1"/>
</dbReference>
<evidence type="ECO:0000256" key="8">
    <source>
        <dbReference type="ARBA" id="ARBA00022741"/>
    </source>
</evidence>
<organism evidence="18 19">
    <name type="scientific">Meripilus lineatus</name>
    <dbReference type="NCBI Taxonomy" id="2056292"/>
    <lineage>
        <taxon>Eukaryota</taxon>
        <taxon>Fungi</taxon>
        <taxon>Dikarya</taxon>
        <taxon>Basidiomycota</taxon>
        <taxon>Agaricomycotina</taxon>
        <taxon>Agaricomycetes</taxon>
        <taxon>Polyporales</taxon>
        <taxon>Meripilaceae</taxon>
        <taxon>Meripilus</taxon>
    </lineage>
</organism>
<dbReference type="EMBL" id="JANAWD010000003">
    <property type="protein sequence ID" value="KAJ3492085.1"/>
    <property type="molecule type" value="Genomic_DNA"/>
</dbReference>
<dbReference type="Gene3D" id="2.40.50.140">
    <property type="entry name" value="Nucleic acid-binding proteins"/>
    <property type="match status" value="1"/>
</dbReference>
<dbReference type="SUPFAM" id="SSF50249">
    <property type="entry name" value="Nucleic acid-binding proteins"/>
    <property type="match status" value="1"/>
</dbReference>